<dbReference type="Gene3D" id="3.40.50.1110">
    <property type="entry name" value="SGNH hydrolase"/>
    <property type="match status" value="1"/>
</dbReference>
<dbReference type="GeneID" id="17319897"/>
<dbReference type="Pfam" id="PF13472">
    <property type="entry name" value="Lipase_GDSL_2"/>
    <property type="match status" value="1"/>
</dbReference>
<evidence type="ECO:0000313" key="3">
    <source>
        <dbReference type="EMBL" id="CDF32519.1"/>
    </source>
</evidence>
<proteinExistence type="predicted"/>
<dbReference type="KEGG" id="ccp:CHC_T00001485001"/>
<gene>
    <name evidence="3" type="ORF">CHC_T00001485001</name>
</gene>
<evidence type="ECO:0000313" key="4">
    <source>
        <dbReference type="Proteomes" id="UP000012073"/>
    </source>
</evidence>
<dbReference type="AlphaFoldDB" id="R7Q3E1"/>
<name>R7Q3E1_CHOCR</name>
<dbReference type="PANTHER" id="PTHR14209:SF19">
    <property type="entry name" value="ISOAMYL ACETATE-HYDROLYZING ESTERASE 1 HOMOLOG"/>
    <property type="match status" value="1"/>
</dbReference>
<dbReference type="CDD" id="cd01838">
    <property type="entry name" value="Isoamyl_acetate_hydrolase_like"/>
    <property type="match status" value="1"/>
</dbReference>
<reference evidence="4" key="1">
    <citation type="journal article" date="2013" name="Proc. Natl. Acad. Sci. U.S.A.">
        <title>Genome structure and metabolic features in the red seaweed Chondrus crispus shed light on evolution of the Archaeplastida.</title>
        <authorList>
            <person name="Collen J."/>
            <person name="Porcel B."/>
            <person name="Carre W."/>
            <person name="Ball S.G."/>
            <person name="Chaparro C."/>
            <person name="Tonon T."/>
            <person name="Barbeyron T."/>
            <person name="Michel G."/>
            <person name="Noel B."/>
            <person name="Valentin K."/>
            <person name="Elias M."/>
            <person name="Artiguenave F."/>
            <person name="Arun A."/>
            <person name="Aury J.M."/>
            <person name="Barbosa-Neto J.F."/>
            <person name="Bothwell J.H."/>
            <person name="Bouget F.Y."/>
            <person name="Brillet L."/>
            <person name="Cabello-Hurtado F."/>
            <person name="Capella-Gutierrez S."/>
            <person name="Charrier B."/>
            <person name="Cladiere L."/>
            <person name="Cock J.M."/>
            <person name="Coelho S.M."/>
            <person name="Colleoni C."/>
            <person name="Czjzek M."/>
            <person name="Da Silva C."/>
            <person name="Delage L."/>
            <person name="Denoeud F."/>
            <person name="Deschamps P."/>
            <person name="Dittami S.M."/>
            <person name="Gabaldon T."/>
            <person name="Gachon C.M."/>
            <person name="Groisillier A."/>
            <person name="Herve C."/>
            <person name="Jabbari K."/>
            <person name="Katinka M."/>
            <person name="Kloareg B."/>
            <person name="Kowalczyk N."/>
            <person name="Labadie K."/>
            <person name="Leblanc C."/>
            <person name="Lopez P.J."/>
            <person name="McLachlan D.H."/>
            <person name="Meslet-Cladiere L."/>
            <person name="Moustafa A."/>
            <person name="Nehr Z."/>
            <person name="Nyvall Collen P."/>
            <person name="Panaud O."/>
            <person name="Partensky F."/>
            <person name="Poulain J."/>
            <person name="Rensing S.A."/>
            <person name="Rousvoal S."/>
            <person name="Samson G."/>
            <person name="Symeonidi A."/>
            <person name="Weissenbach J."/>
            <person name="Zambounis A."/>
            <person name="Wincker P."/>
            <person name="Boyen C."/>
        </authorList>
    </citation>
    <scope>NUCLEOTIDE SEQUENCE [LARGE SCALE GENOMIC DNA]</scope>
    <source>
        <strain evidence="4">cv. Stackhouse</strain>
    </source>
</reference>
<evidence type="ECO:0000256" key="1">
    <source>
        <dbReference type="SAM" id="MobiDB-lite"/>
    </source>
</evidence>
<feature type="compositionally biased region" description="Acidic residues" evidence="1">
    <location>
        <begin position="1"/>
        <end position="10"/>
    </location>
</feature>
<accession>R7Q3E1</accession>
<feature type="region of interest" description="Disordered" evidence="1">
    <location>
        <begin position="1"/>
        <end position="25"/>
    </location>
</feature>
<dbReference type="SUPFAM" id="SSF52266">
    <property type="entry name" value="SGNH hydrolase"/>
    <property type="match status" value="1"/>
</dbReference>
<sequence length="320" mass="34633">MMSAAAEDEVVQAPPQPPSPLPDEPFFAPAIVDGIDPLPPLKDPVSDLFSALSTRMSDAVRSVRLPSSRLPPLPSLLLFGDSLTELGAFSAGPAGPGWVALLRDSYAGVADVFARGFSGYNSRAALHILPRVVSTLPATAPLRAALIFFGANDACVDGRPQCVPLDDYIANLRTLVDFLRAIRRTNPVVPVLIAPPPVQQDRDDPEPERLAARTREYANACVKLAKELECPVVDVHAEILKRVREEGGELVDEQSALGKYLCDGLHLSKEGNAVVHEAVVDTLCRELPEMSPEKLSRPFPPWRELDFEDLTQSLGHSSLV</sequence>
<dbReference type="InterPro" id="IPR045136">
    <property type="entry name" value="Iah1-like"/>
</dbReference>
<feature type="domain" description="SGNH hydrolase-type esterase" evidence="2">
    <location>
        <begin position="78"/>
        <end position="273"/>
    </location>
</feature>
<protein>
    <recommendedName>
        <fullName evidence="2">SGNH hydrolase-type esterase domain-containing protein</fullName>
    </recommendedName>
</protein>
<dbReference type="RefSeq" id="XP_005712184.1">
    <property type="nucleotide sequence ID" value="XM_005712127.1"/>
</dbReference>
<evidence type="ECO:0000259" key="2">
    <source>
        <dbReference type="Pfam" id="PF13472"/>
    </source>
</evidence>
<dbReference type="OMA" id="WESAMIR"/>
<dbReference type="PhylomeDB" id="R7Q3E1"/>
<feature type="compositionally biased region" description="Pro residues" evidence="1">
    <location>
        <begin position="14"/>
        <end position="23"/>
    </location>
</feature>
<dbReference type="Proteomes" id="UP000012073">
    <property type="component" value="Unassembled WGS sequence"/>
</dbReference>
<dbReference type="EMBL" id="HG001512">
    <property type="protein sequence ID" value="CDF32519.1"/>
    <property type="molecule type" value="Genomic_DNA"/>
</dbReference>
<dbReference type="InterPro" id="IPR036514">
    <property type="entry name" value="SGNH_hydro_sf"/>
</dbReference>
<keyword evidence="4" id="KW-1185">Reference proteome</keyword>
<dbReference type="InterPro" id="IPR013830">
    <property type="entry name" value="SGNH_hydro"/>
</dbReference>
<dbReference type="Gramene" id="CDF32519">
    <property type="protein sequence ID" value="CDF32519"/>
    <property type="gene ID" value="CHC_T00001485001"/>
</dbReference>
<organism evidence="3 4">
    <name type="scientific">Chondrus crispus</name>
    <name type="common">Carrageen Irish moss</name>
    <name type="synonym">Polymorpha crispa</name>
    <dbReference type="NCBI Taxonomy" id="2769"/>
    <lineage>
        <taxon>Eukaryota</taxon>
        <taxon>Rhodophyta</taxon>
        <taxon>Florideophyceae</taxon>
        <taxon>Rhodymeniophycidae</taxon>
        <taxon>Gigartinales</taxon>
        <taxon>Gigartinaceae</taxon>
        <taxon>Chondrus</taxon>
    </lineage>
</organism>
<dbReference type="STRING" id="2769.R7Q3E1"/>
<dbReference type="OrthoDB" id="3460at2759"/>
<dbReference type="PANTHER" id="PTHR14209">
    <property type="entry name" value="ISOAMYL ACETATE-HYDROLYZING ESTERASE 1"/>
    <property type="match status" value="1"/>
</dbReference>